<dbReference type="Gene3D" id="2.40.70.10">
    <property type="entry name" value="Acid Proteases"/>
    <property type="match status" value="2"/>
</dbReference>
<evidence type="ECO:0000259" key="7">
    <source>
        <dbReference type="PROSITE" id="PS51767"/>
    </source>
</evidence>
<keyword evidence="2 3" id="KW-0064">Aspartyl protease</keyword>
<dbReference type="PANTHER" id="PTHR47966:SF51">
    <property type="entry name" value="BETA-SITE APP-CLEAVING ENZYME, ISOFORM A-RELATED"/>
    <property type="match status" value="1"/>
</dbReference>
<feature type="region of interest" description="Disordered" evidence="4">
    <location>
        <begin position="514"/>
        <end position="540"/>
    </location>
</feature>
<evidence type="ECO:0000256" key="4">
    <source>
        <dbReference type="SAM" id="MobiDB-lite"/>
    </source>
</evidence>
<dbReference type="GO" id="GO:0006508">
    <property type="term" value="P:proteolysis"/>
    <property type="evidence" value="ECO:0007669"/>
    <property type="project" value="UniProtKB-KW"/>
</dbReference>
<dbReference type="InterPro" id="IPR034164">
    <property type="entry name" value="Pepsin-like_dom"/>
</dbReference>
<evidence type="ECO:0000256" key="3">
    <source>
        <dbReference type="RuleBase" id="RU000454"/>
    </source>
</evidence>
<dbReference type="EMBL" id="ML170156">
    <property type="protein sequence ID" value="TDL30218.1"/>
    <property type="molecule type" value="Genomic_DNA"/>
</dbReference>
<feature type="compositionally biased region" description="Basic and acidic residues" evidence="4">
    <location>
        <begin position="530"/>
        <end position="540"/>
    </location>
</feature>
<dbReference type="CDD" id="cd05471">
    <property type="entry name" value="pepsin_like"/>
    <property type="match status" value="1"/>
</dbReference>
<dbReference type="OrthoDB" id="15189at2759"/>
<dbReference type="Proteomes" id="UP000294933">
    <property type="component" value="Unassembled WGS sequence"/>
</dbReference>
<dbReference type="AlphaFoldDB" id="A0A4V3AZR8"/>
<evidence type="ECO:0000313" key="9">
    <source>
        <dbReference type="Proteomes" id="UP000294933"/>
    </source>
</evidence>
<evidence type="ECO:0000313" key="8">
    <source>
        <dbReference type="EMBL" id="TDL30218.1"/>
    </source>
</evidence>
<keyword evidence="6" id="KW-0732">Signal</keyword>
<keyword evidence="5" id="KW-0812">Transmembrane</keyword>
<organism evidence="8 9">
    <name type="scientific">Rickenella mellea</name>
    <dbReference type="NCBI Taxonomy" id="50990"/>
    <lineage>
        <taxon>Eukaryota</taxon>
        <taxon>Fungi</taxon>
        <taxon>Dikarya</taxon>
        <taxon>Basidiomycota</taxon>
        <taxon>Agaricomycotina</taxon>
        <taxon>Agaricomycetes</taxon>
        <taxon>Hymenochaetales</taxon>
        <taxon>Rickenellaceae</taxon>
        <taxon>Rickenella</taxon>
    </lineage>
</organism>
<dbReference type="PRINTS" id="PR00792">
    <property type="entry name" value="PEPSIN"/>
</dbReference>
<dbReference type="PROSITE" id="PS00141">
    <property type="entry name" value="ASP_PROTEASE"/>
    <property type="match status" value="1"/>
</dbReference>
<proteinExistence type="inferred from homology"/>
<dbReference type="InterPro" id="IPR001461">
    <property type="entry name" value="Aspartic_peptidase_A1"/>
</dbReference>
<name>A0A4V3AZR8_9AGAM</name>
<dbReference type="Pfam" id="PF00026">
    <property type="entry name" value="Asp"/>
    <property type="match status" value="1"/>
</dbReference>
<dbReference type="GO" id="GO:0004190">
    <property type="term" value="F:aspartic-type endopeptidase activity"/>
    <property type="evidence" value="ECO:0007669"/>
    <property type="project" value="UniProtKB-KW"/>
</dbReference>
<keyword evidence="5" id="KW-0472">Membrane</keyword>
<dbReference type="InterPro" id="IPR033121">
    <property type="entry name" value="PEPTIDASE_A1"/>
</dbReference>
<feature type="signal peptide" evidence="6">
    <location>
        <begin position="1"/>
        <end position="19"/>
    </location>
</feature>
<keyword evidence="9" id="KW-1185">Reference proteome</keyword>
<evidence type="ECO:0000256" key="2">
    <source>
        <dbReference type="ARBA" id="ARBA00022750"/>
    </source>
</evidence>
<accession>A0A4V3AZR8</accession>
<comment type="similarity">
    <text evidence="1 3">Belongs to the peptidase A1 family.</text>
</comment>
<evidence type="ECO:0000256" key="5">
    <source>
        <dbReference type="SAM" id="Phobius"/>
    </source>
</evidence>
<dbReference type="STRING" id="50990.A0A4V3AZR8"/>
<dbReference type="PROSITE" id="PS51767">
    <property type="entry name" value="PEPTIDASE_A1"/>
    <property type="match status" value="1"/>
</dbReference>
<dbReference type="SUPFAM" id="SSF50630">
    <property type="entry name" value="Acid proteases"/>
    <property type="match status" value="1"/>
</dbReference>
<feature type="chain" id="PRO_5020362528" evidence="6">
    <location>
        <begin position="20"/>
        <end position="540"/>
    </location>
</feature>
<protein>
    <submittedName>
        <fullName evidence="8">Acid protease</fullName>
    </submittedName>
</protein>
<gene>
    <name evidence="8" type="ORF">BD410DRAFT_834389</name>
</gene>
<feature type="transmembrane region" description="Helical" evidence="5">
    <location>
        <begin position="476"/>
        <end position="496"/>
    </location>
</feature>
<sequence>MLTTLLLIISILDAHIVQGLKFPVQIRTTTTSLSQQSSSSRLGRHVRRTGVTAQTVNTSNGSIPIANTQNAEYISNITLGGVTIPVMLDTGSSDLWVSLPVPNARDSGKTAKLEYAVGEASGHINFAPLTFDNYTVPDQAFLQVTNTSSFTTDISKLGFNGLLGLGPNSGSVIRKGIKSDNNSGDSLTSRIFQQNRTTSNFISFLLDRQGDPADPFTGQITISEYVTGFENIAQAPKLPILKVPGLTDADQHWQILTDKDTGVIGPDGQPIQMKSIVPKAPDGQYVAVLDSGFTLPQVPRKMSDAIYGRVPGAAYNEKMGIWTIPCDALINLSLNFGGQNYPIHPLDVSSSDFALTDANGKTVCAGTFQPITSAFSLLGEYDIILGMGFLRNTYTLIDYGNFVDDTSNDLDAPFVQLLSVTDVTKAHADFVKVRLNGVDTSGDAAHALLPASQGLSSPESAAEKKQHLEGDILRRWPYILLGCLVLVASLVGLVIWKCCCGRWRAKRQAKKERKELGDLPLSATKSPYRSLHDPRSVDRF</sequence>
<keyword evidence="3 8" id="KW-0645">Protease</keyword>
<dbReference type="VEuPathDB" id="FungiDB:BD410DRAFT_834389"/>
<keyword evidence="5" id="KW-1133">Transmembrane helix</keyword>
<dbReference type="InterPro" id="IPR001969">
    <property type="entry name" value="Aspartic_peptidase_AS"/>
</dbReference>
<keyword evidence="3" id="KW-0378">Hydrolase</keyword>
<evidence type="ECO:0000256" key="1">
    <source>
        <dbReference type="ARBA" id="ARBA00007447"/>
    </source>
</evidence>
<evidence type="ECO:0000256" key="6">
    <source>
        <dbReference type="SAM" id="SignalP"/>
    </source>
</evidence>
<reference evidence="8 9" key="1">
    <citation type="submission" date="2018-06" db="EMBL/GenBank/DDBJ databases">
        <title>A transcriptomic atlas of mushroom development highlights an independent origin of complex multicellularity.</title>
        <authorList>
            <consortium name="DOE Joint Genome Institute"/>
            <person name="Krizsan K."/>
            <person name="Almasi E."/>
            <person name="Merenyi Z."/>
            <person name="Sahu N."/>
            <person name="Viragh M."/>
            <person name="Koszo T."/>
            <person name="Mondo S."/>
            <person name="Kiss B."/>
            <person name="Balint B."/>
            <person name="Kues U."/>
            <person name="Barry K."/>
            <person name="Hegedus J.C."/>
            <person name="Henrissat B."/>
            <person name="Johnson J."/>
            <person name="Lipzen A."/>
            <person name="Ohm R."/>
            <person name="Nagy I."/>
            <person name="Pangilinan J."/>
            <person name="Yan J."/>
            <person name="Xiong Y."/>
            <person name="Grigoriev I.V."/>
            <person name="Hibbett D.S."/>
            <person name="Nagy L.G."/>
        </authorList>
    </citation>
    <scope>NUCLEOTIDE SEQUENCE [LARGE SCALE GENOMIC DNA]</scope>
    <source>
        <strain evidence="8 9">SZMC22713</strain>
    </source>
</reference>
<dbReference type="InterPro" id="IPR021109">
    <property type="entry name" value="Peptidase_aspartic_dom_sf"/>
</dbReference>
<feature type="domain" description="Peptidase A1" evidence="7">
    <location>
        <begin position="73"/>
        <end position="407"/>
    </location>
</feature>
<dbReference type="PANTHER" id="PTHR47966">
    <property type="entry name" value="BETA-SITE APP-CLEAVING ENZYME, ISOFORM A-RELATED"/>
    <property type="match status" value="1"/>
</dbReference>